<evidence type="ECO:0000313" key="3">
    <source>
        <dbReference type="EMBL" id="SLK08162.1"/>
    </source>
</evidence>
<evidence type="ECO:0000313" key="4">
    <source>
        <dbReference type="Proteomes" id="UP000190989"/>
    </source>
</evidence>
<accession>A0A1U6IJL9</accession>
<dbReference type="EMBL" id="FVZE01000007">
    <property type="protein sequence ID" value="SLK08162.1"/>
    <property type="molecule type" value="Genomic_DNA"/>
</dbReference>
<dbReference type="RefSeq" id="WP_079731490.1">
    <property type="nucleotide sequence ID" value="NZ_FVZE01000007.1"/>
</dbReference>
<gene>
    <name evidence="3" type="ORF">SAMN06295987_107138</name>
</gene>
<sequence length="311" mass="33906">MNDTVSPAAAVHSVDCFALTVPDLQEAADFYEAFGLVPDLRGDLLEVRCEGNPHVWIEIREGKRKKLEKVCFLAFPADLDRISAQLREAGALVEGASSNDTIVGRTPDGLLVEVRAGAKISPDEKAPFTQAPSYSATQASAPRSACTKVHPRRLAHLALFSGDVDKSIKFFNECLGVRLADRSASDVAFMYGAHGSDHHMVAFARSDGPGLHHCSWEVTSVDEVGLGGEQMMAAGYGRGWGVGRHVLGSNYFRYVRDPWGSHAEYSAGMDYIPAGFDWQAADHPSEDSFYQWGPPPPEDFVTNYETTREPA</sequence>
<dbReference type="GO" id="GO:0051213">
    <property type="term" value="F:dioxygenase activity"/>
    <property type="evidence" value="ECO:0007669"/>
    <property type="project" value="UniProtKB-KW"/>
</dbReference>
<keyword evidence="3" id="KW-0223">Dioxygenase</keyword>
<keyword evidence="4" id="KW-1185">Reference proteome</keyword>
<feature type="region of interest" description="Disordered" evidence="1">
    <location>
        <begin position="289"/>
        <end position="311"/>
    </location>
</feature>
<evidence type="ECO:0000256" key="1">
    <source>
        <dbReference type="SAM" id="MobiDB-lite"/>
    </source>
</evidence>
<dbReference type="Proteomes" id="UP000190989">
    <property type="component" value="Unassembled WGS sequence"/>
</dbReference>
<reference evidence="4" key="1">
    <citation type="submission" date="2017-02" db="EMBL/GenBank/DDBJ databases">
        <authorList>
            <person name="Varghese N."/>
            <person name="Submissions S."/>
        </authorList>
    </citation>
    <scope>NUCLEOTIDE SEQUENCE [LARGE SCALE GENOMIC DNA]</scope>
    <source>
        <strain evidence="4">SM117</strain>
    </source>
</reference>
<feature type="domain" description="VOC" evidence="2">
    <location>
        <begin position="153"/>
        <end position="268"/>
    </location>
</feature>
<organism evidence="3 4">
    <name type="scientific">Novosphingobium mathurense</name>
    <dbReference type="NCBI Taxonomy" id="428990"/>
    <lineage>
        <taxon>Bacteria</taxon>
        <taxon>Pseudomonadati</taxon>
        <taxon>Pseudomonadota</taxon>
        <taxon>Alphaproteobacteria</taxon>
        <taxon>Sphingomonadales</taxon>
        <taxon>Sphingomonadaceae</taxon>
        <taxon>Novosphingobium</taxon>
    </lineage>
</organism>
<dbReference type="InterPro" id="IPR037523">
    <property type="entry name" value="VOC_core"/>
</dbReference>
<evidence type="ECO:0000259" key="2">
    <source>
        <dbReference type="PROSITE" id="PS51819"/>
    </source>
</evidence>
<dbReference type="STRING" id="428990.SAMN06295987_107138"/>
<dbReference type="Pfam" id="PF00903">
    <property type="entry name" value="Glyoxalase"/>
    <property type="match status" value="1"/>
</dbReference>
<dbReference type="InterPro" id="IPR004360">
    <property type="entry name" value="Glyas_Fos-R_dOase_dom"/>
</dbReference>
<keyword evidence="3" id="KW-0560">Oxidoreductase</keyword>
<proteinExistence type="predicted"/>
<dbReference type="AlphaFoldDB" id="A0A1U6IJL9"/>
<dbReference type="Gene3D" id="3.10.180.10">
    <property type="entry name" value="2,3-Dihydroxybiphenyl 1,2-Dioxygenase, domain 1"/>
    <property type="match status" value="2"/>
</dbReference>
<name>A0A1U6IJL9_9SPHN</name>
<dbReference type="SUPFAM" id="SSF54593">
    <property type="entry name" value="Glyoxalase/Bleomycin resistance protein/Dihydroxybiphenyl dioxygenase"/>
    <property type="match status" value="1"/>
</dbReference>
<dbReference type="InterPro" id="IPR029068">
    <property type="entry name" value="Glyas_Bleomycin-R_OHBP_Dase"/>
</dbReference>
<dbReference type="PROSITE" id="PS51819">
    <property type="entry name" value="VOC"/>
    <property type="match status" value="1"/>
</dbReference>
<protein>
    <submittedName>
        <fullName evidence="3">Catechol-2,3-dioxygenase</fullName>
    </submittedName>
</protein>